<comment type="similarity">
    <text evidence="14">Belongs to the phosphofructokinase type A (PFKA) family.</text>
</comment>
<evidence type="ECO:0000256" key="8">
    <source>
        <dbReference type="ARBA" id="ARBA00022723"/>
    </source>
</evidence>
<dbReference type="HOGENOM" id="CLU_020655_0_1_14"/>
<feature type="domain" description="Phosphofructokinase" evidence="16">
    <location>
        <begin position="3"/>
        <end position="282"/>
    </location>
</feature>
<dbReference type="InterPro" id="IPR000023">
    <property type="entry name" value="Phosphofructokinase_dom"/>
</dbReference>
<dbReference type="GO" id="GO:0003872">
    <property type="term" value="F:6-phosphofructokinase activity"/>
    <property type="evidence" value="ECO:0007669"/>
    <property type="project" value="UniProtKB-EC"/>
</dbReference>
<dbReference type="GO" id="GO:0006002">
    <property type="term" value="P:fructose 6-phosphate metabolic process"/>
    <property type="evidence" value="ECO:0007669"/>
    <property type="project" value="InterPro"/>
</dbReference>
<dbReference type="GO" id="GO:0030388">
    <property type="term" value="P:fructose 1,6-bisphosphate metabolic process"/>
    <property type="evidence" value="ECO:0007669"/>
    <property type="project" value="TreeGrafter"/>
</dbReference>
<evidence type="ECO:0000256" key="13">
    <source>
        <dbReference type="ARBA" id="ARBA00023152"/>
    </source>
</evidence>
<dbReference type="InterPro" id="IPR022953">
    <property type="entry name" value="ATP_PFK"/>
</dbReference>
<dbReference type="PANTHER" id="PTHR13697:SF4">
    <property type="entry name" value="ATP-DEPENDENT 6-PHOSPHOFRUCTOKINASE"/>
    <property type="match status" value="1"/>
</dbReference>
<keyword evidence="8" id="KW-0479">Metal-binding</keyword>
<reference evidence="17" key="2">
    <citation type="submission" date="2011-11" db="EMBL/GenBank/DDBJ databases">
        <authorList>
            <person name="Barker E."/>
        </authorList>
    </citation>
    <scope>NUCLEOTIDE SEQUENCE</scope>
    <source>
        <strain evidence="17">Birmingham 1</strain>
    </source>
</reference>
<dbReference type="GO" id="GO:0048029">
    <property type="term" value="F:monosaccharide binding"/>
    <property type="evidence" value="ECO:0007669"/>
    <property type="project" value="TreeGrafter"/>
</dbReference>
<evidence type="ECO:0000256" key="7">
    <source>
        <dbReference type="ARBA" id="ARBA00022679"/>
    </source>
</evidence>
<dbReference type="Gene3D" id="3.40.50.460">
    <property type="entry name" value="Phosphofructokinase domain"/>
    <property type="match status" value="1"/>
</dbReference>
<accession>G8C3L2</accession>
<evidence type="ECO:0000256" key="5">
    <source>
        <dbReference type="ARBA" id="ARBA00012055"/>
    </source>
</evidence>
<organism evidence="17">
    <name type="scientific">Candidatus Mycoplasma haematominutum 'Birmingham 1'</name>
    <dbReference type="NCBI Taxonomy" id="1116213"/>
    <lineage>
        <taxon>Bacteria</taxon>
        <taxon>Bacillati</taxon>
        <taxon>Mycoplasmatota</taxon>
        <taxon>Mollicutes</taxon>
        <taxon>Mycoplasmataceae</taxon>
        <taxon>Mycoplasma</taxon>
    </lineage>
</organism>
<dbReference type="GO" id="GO:0042802">
    <property type="term" value="F:identical protein binding"/>
    <property type="evidence" value="ECO:0007669"/>
    <property type="project" value="TreeGrafter"/>
</dbReference>
<evidence type="ECO:0000256" key="4">
    <source>
        <dbReference type="ARBA" id="ARBA00004679"/>
    </source>
</evidence>
<evidence type="ECO:0000256" key="10">
    <source>
        <dbReference type="ARBA" id="ARBA00022777"/>
    </source>
</evidence>
<comment type="catalytic activity">
    <reaction evidence="15">
        <text>beta-D-fructose 6-phosphate + ATP = beta-D-fructose 1,6-bisphosphate + ADP + H(+)</text>
        <dbReference type="Rhea" id="RHEA:16109"/>
        <dbReference type="ChEBI" id="CHEBI:15378"/>
        <dbReference type="ChEBI" id="CHEBI:30616"/>
        <dbReference type="ChEBI" id="CHEBI:32966"/>
        <dbReference type="ChEBI" id="CHEBI:57634"/>
        <dbReference type="ChEBI" id="CHEBI:456216"/>
        <dbReference type="EC" id="2.7.1.11"/>
    </reaction>
</comment>
<comment type="cofactor">
    <cofactor evidence="1">
        <name>Mg(2+)</name>
        <dbReference type="ChEBI" id="CHEBI:18420"/>
    </cofactor>
</comment>
<keyword evidence="11" id="KW-0067">ATP-binding</keyword>
<evidence type="ECO:0000256" key="9">
    <source>
        <dbReference type="ARBA" id="ARBA00022741"/>
    </source>
</evidence>
<dbReference type="Pfam" id="PF00365">
    <property type="entry name" value="PFK"/>
    <property type="match status" value="1"/>
</dbReference>
<keyword evidence="9" id="KW-0547">Nucleotide-binding</keyword>
<name>G8C3L2_9MOLU</name>
<dbReference type="PIRSF" id="PIRSF000532">
    <property type="entry name" value="ATP_PFK_prok"/>
    <property type="match status" value="1"/>
</dbReference>
<keyword evidence="6" id="KW-0963">Cytoplasm</keyword>
<dbReference type="AlphaFoldDB" id="G8C3L2"/>
<gene>
    <name evidence="17" type="primary">pfkA</name>
    <name evidence="17" type="ORF">MHM_03920</name>
</gene>
<dbReference type="PANTHER" id="PTHR13697">
    <property type="entry name" value="PHOSPHOFRUCTOKINASE"/>
    <property type="match status" value="1"/>
</dbReference>
<dbReference type="PRINTS" id="PR00476">
    <property type="entry name" value="PHFRCTKINASE"/>
</dbReference>
<evidence type="ECO:0000256" key="12">
    <source>
        <dbReference type="ARBA" id="ARBA00022842"/>
    </source>
</evidence>
<dbReference type="InterPro" id="IPR012003">
    <property type="entry name" value="ATP_PFK_prok-type"/>
</dbReference>
<evidence type="ECO:0000256" key="3">
    <source>
        <dbReference type="ARBA" id="ARBA00004496"/>
    </source>
</evidence>
<evidence type="ECO:0000256" key="2">
    <source>
        <dbReference type="ARBA" id="ARBA00002659"/>
    </source>
</evidence>
<reference evidence="17" key="1">
    <citation type="submission" date="2011-11" db="EMBL/GenBank/DDBJ databases">
        <title>Complete genome sequence of Candidatus Mycoplasma haemominutum.</title>
        <authorList>
            <person name="Barker E.N."/>
            <person name="Darby A.C."/>
            <person name="Helps C.R."/>
            <person name="Peters I.R."/>
            <person name="Hughes M.A."/>
            <person name="Radford A.D."/>
            <person name="Novacco M."/>
            <person name="Boretti F."/>
            <person name="Hofmann-Lehmann R."/>
            <person name="Tasker S."/>
        </authorList>
    </citation>
    <scope>NUCLEOTIDE SEQUENCE</scope>
    <source>
        <strain evidence="17">Birmingham 1</strain>
    </source>
</reference>
<protein>
    <recommendedName>
        <fullName evidence="5">6-phosphofructokinase</fullName>
        <ecNumber evidence="5">2.7.1.11</ecNumber>
    </recommendedName>
</protein>
<evidence type="ECO:0000256" key="6">
    <source>
        <dbReference type="ARBA" id="ARBA00022490"/>
    </source>
</evidence>
<dbReference type="InterPro" id="IPR035966">
    <property type="entry name" value="PKF_sf"/>
</dbReference>
<dbReference type="PATRIC" id="fig|1116213.3.peg.423"/>
<evidence type="ECO:0000256" key="1">
    <source>
        <dbReference type="ARBA" id="ARBA00001946"/>
    </source>
</evidence>
<comment type="pathway">
    <text evidence="4">Carbohydrate degradation; glycolysis; D-glyceraldehyde 3-phosphate and glycerone phosphate from D-glucose: step 3/4.</text>
</comment>
<dbReference type="OrthoDB" id="9802503at2"/>
<dbReference type="GO" id="GO:0005524">
    <property type="term" value="F:ATP binding"/>
    <property type="evidence" value="ECO:0007669"/>
    <property type="project" value="UniProtKB-KW"/>
</dbReference>
<dbReference type="GO" id="GO:0070095">
    <property type="term" value="F:fructose-6-phosphate binding"/>
    <property type="evidence" value="ECO:0007669"/>
    <property type="project" value="TreeGrafter"/>
</dbReference>
<dbReference type="NCBIfam" id="NF002872">
    <property type="entry name" value="PRK03202.1"/>
    <property type="match status" value="1"/>
</dbReference>
<keyword evidence="10 17" id="KW-0418">Kinase</keyword>
<dbReference type="EC" id="2.7.1.11" evidence="5"/>
<comment type="subcellular location">
    <subcellularLocation>
        <location evidence="3">Cytoplasm</location>
    </subcellularLocation>
</comment>
<evidence type="ECO:0000256" key="11">
    <source>
        <dbReference type="ARBA" id="ARBA00022840"/>
    </source>
</evidence>
<dbReference type="GO" id="GO:0046872">
    <property type="term" value="F:metal ion binding"/>
    <property type="evidence" value="ECO:0007669"/>
    <property type="project" value="UniProtKB-KW"/>
</dbReference>
<dbReference type="GO" id="GO:0061621">
    <property type="term" value="P:canonical glycolysis"/>
    <property type="evidence" value="ECO:0007669"/>
    <property type="project" value="TreeGrafter"/>
</dbReference>
<evidence type="ECO:0000313" key="17">
    <source>
        <dbReference type="EMBL" id="CCE66910.1"/>
    </source>
</evidence>
<dbReference type="GO" id="GO:0005945">
    <property type="term" value="C:6-phosphofructokinase complex"/>
    <property type="evidence" value="ECO:0007669"/>
    <property type="project" value="TreeGrafter"/>
</dbReference>
<keyword evidence="12" id="KW-0460">Magnesium</keyword>
<dbReference type="RefSeq" id="WP_015511775.1">
    <property type="nucleotide sequence ID" value="NC_021007.1"/>
</dbReference>
<dbReference type="Gene3D" id="3.40.50.450">
    <property type="match status" value="1"/>
</dbReference>
<sequence length="326" mass="35905">MRKVAILTSGGDAPGMTSAIYSFSILANKSKVEVVYIEDGYQGLIEGRTIELELSDLRRRVYDAGTIIGSSRSREFKESEAARKKCVSFLKKRGVEALVVLGGNGSYEGALFISKLGIPVILLPATIDNDVSSTEYTIGFHSALEEIGLAIKKVWDSAQSHSQLTFIEVMGRDCSDLAVLSAYASPLVELVITQEKIPTVSELKKRFQTLRKEGRKGMVVVIAEKILGQKKLPEMSQLTVELEKHLGCAVRGCVLGHTQRGATPTSWELYISARFGSEAFKCFEEKEYDLALGFNGVDFYKTPISKLKKRAKGARLELIEHKNSLS</sequence>
<proteinExistence type="inferred from homology"/>
<keyword evidence="13" id="KW-0324">Glycolysis</keyword>
<dbReference type="SUPFAM" id="SSF53784">
    <property type="entry name" value="Phosphofructokinase"/>
    <property type="match status" value="1"/>
</dbReference>
<evidence type="ECO:0000256" key="15">
    <source>
        <dbReference type="ARBA" id="ARBA00048070"/>
    </source>
</evidence>
<dbReference type="UniPathway" id="UPA00109">
    <property type="reaction ID" value="UER00182"/>
</dbReference>
<comment type="function">
    <text evidence="2">Catalyzes the phosphorylation of D-fructose 6-phosphate to fructose 1,6-bisphosphate by ATP, the first committing step of glycolysis.</text>
</comment>
<evidence type="ECO:0000256" key="14">
    <source>
        <dbReference type="ARBA" id="ARBA00038478"/>
    </source>
</evidence>
<evidence type="ECO:0000259" key="16">
    <source>
        <dbReference type="Pfam" id="PF00365"/>
    </source>
</evidence>
<dbReference type="EMBL" id="HE613254">
    <property type="protein sequence ID" value="CCE66910.1"/>
    <property type="molecule type" value="Genomic_DNA"/>
</dbReference>
<dbReference type="GO" id="GO:0016208">
    <property type="term" value="F:AMP binding"/>
    <property type="evidence" value="ECO:0007669"/>
    <property type="project" value="TreeGrafter"/>
</dbReference>
<dbReference type="KEGG" id="mhb:MHM_03920"/>
<keyword evidence="7 17" id="KW-0808">Transferase</keyword>